<dbReference type="EMBL" id="OCMT01000001">
    <property type="protein sequence ID" value="SOD11893.1"/>
    <property type="molecule type" value="Genomic_DNA"/>
</dbReference>
<keyword evidence="2" id="KW-1185">Reference proteome</keyword>
<dbReference type="Gene3D" id="1.20.120.450">
    <property type="entry name" value="dinb family like domain"/>
    <property type="match status" value="1"/>
</dbReference>
<gene>
    <name evidence="1" type="ORF">SAMN06297358_0387</name>
</gene>
<organism evidence="1 2">
    <name type="scientific">Pedobacter xixiisoli</name>
    <dbReference type="NCBI Taxonomy" id="1476464"/>
    <lineage>
        <taxon>Bacteria</taxon>
        <taxon>Pseudomonadati</taxon>
        <taxon>Bacteroidota</taxon>
        <taxon>Sphingobacteriia</taxon>
        <taxon>Sphingobacteriales</taxon>
        <taxon>Sphingobacteriaceae</taxon>
        <taxon>Pedobacter</taxon>
    </lineage>
</organism>
<dbReference type="OrthoDB" id="68731at2"/>
<proteinExistence type="predicted"/>
<accession>A0A285ZQF8</accession>
<dbReference type="RefSeq" id="WP_097128051.1">
    <property type="nucleotide sequence ID" value="NZ_OCMT01000001.1"/>
</dbReference>
<reference evidence="2" key="1">
    <citation type="submission" date="2017-09" db="EMBL/GenBank/DDBJ databases">
        <authorList>
            <person name="Varghese N."/>
            <person name="Submissions S."/>
        </authorList>
    </citation>
    <scope>NUCLEOTIDE SEQUENCE [LARGE SCALE GENOMIC DNA]</scope>
    <source>
        <strain evidence="2">CGMCC 1.12803</strain>
    </source>
</reference>
<evidence type="ECO:0000313" key="1">
    <source>
        <dbReference type="EMBL" id="SOD11893.1"/>
    </source>
</evidence>
<dbReference type="InterPro" id="IPR034660">
    <property type="entry name" value="DinB/YfiT-like"/>
</dbReference>
<dbReference type="Pfam" id="PF07609">
    <property type="entry name" value="DUF1572"/>
    <property type="match status" value="1"/>
</dbReference>
<name>A0A285ZQF8_9SPHI</name>
<evidence type="ECO:0008006" key="3">
    <source>
        <dbReference type="Google" id="ProtNLM"/>
    </source>
</evidence>
<evidence type="ECO:0000313" key="2">
    <source>
        <dbReference type="Proteomes" id="UP000219281"/>
    </source>
</evidence>
<protein>
    <recommendedName>
        <fullName evidence="3">DUF1572 domain-containing protein</fullName>
    </recommendedName>
</protein>
<dbReference type="AlphaFoldDB" id="A0A285ZQF8"/>
<sequence length="190" mass="22256">MSNDYLESIKKQFQYYKMLADKTFLQINEEAFHWQYNDDSNSIAMIISHLSNNMRSRFTDFLTSDGEKAWRNRDLEFEPQSAKKEELIKIWNEGWDCLLNEINNLTDNDLNIIVYIRNEGHTVIAAINRQLAHYPYHIGQIVMLGKMLTNGSWNSLSIPKGQSQAYNDGKFAQPQQEIHFTDEFLNQPKA</sequence>
<dbReference type="InterPro" id="IPR011466">
    <property type="entry name" value="DUF1572"/>
</dbReference>
<dbReference type="Proteomes" id="UP000219281">
    <property type="component" value="Unassembled WGS sequence"/>
</dbReference>
<dbReference type="SUPFAM" id="SSF109854">
    <property type="entry name" value="DinB/YfiT-like putative metalloenzymes"/>
    <property type="match status" value="1"/>
</dbReference>